<gene>
    <name evidence="1" type="ORF">UFOVP158_37</name>
</gene>
<sequence>MKLEINIADQSEIAAAIVLLQKIVAQPMSDEVADAKIVIKPAAVKPEVIAAPPAEVAAEKDNAQLELPFDAEEIEYTLEGVRSKLAEFTATYGTAAALDILGKFEATRLSGLDKNEYSAFVHQLATYEE</sequence>
<protein>
    <submittedName>
        <fullName evidence="1">Uncharacterized protein</fullName>
    </submittedName>
</protein>
<name>A0A6J7WCL5_9CAUD</name>
<accession>A0A6J7WCL5</accession>
<evidence type="ECO:0000313" key="1">
    <source>
        <dbReference type="EMBL" id="CAB5178793.1"/>
    </source>
</evidence>
<proteinExistence type="predicted"/>
<organism evidence="1">
    <name type="scientific">uncultured Caudovirales phage</name>
    <dbReference type="NCBI Taxonomy" id="2100421"/>
    <lineage>
        <taxon>Viruses</taxon>
        <taxon>Duplodnaviria</taxon>
        <taxon>Heunggongvirae</taxon>
        <taxon>Uroviricota</taxon>
        <taxon>Caudoviricetes</taxon>
        <taxon>Peduoviridae</taxon>
        <taxon>Maltschvirus</taxon>
        <taxon>Maltschvirus maltsch</taxon>
    </lineage>
</organism>
<reference evidence="1" key="1">
    <citation type="submission" date="2020-05" db="EMBL/GenBank/DDBJ databases">
        <authorList>
            <person name="Chiriac C."/>
            <person name="Salcher M."/>
            <person name="Ghai R."/>
            <person name="Kavagutti S V."/>
        </authorList>
    </citation>
    <scope>NUCLEOTIDE SEQUENCE</scope>
</reference>
<dbReference type="EMBL" id="LR798207">
    <property type="protein sequence ID" value="CAB5178793.1"/>
    <property type="molecule type" value="Genomic_DNA"/>
</dbReference>